<keyword evidence="5" id="KW-1185">Reference proteome</keyword>
<feature type="region of interest" description="Disordered" evidence="2">
    <location>
        <begin position="1"/>
        <end position="22"/>
    </location>
</feature>
<sequence>MSKRSGGPQTSTKTSPGRADHRSQDAVILNTIAVLNAAKDAVGNIQVPGLSEVFITAKFLLETLQLVRSTTQDVCDTVESIESLTVLLKSTIDKINEKTTTSDDEARKVIDEIEHSEDLKDRISGLQGALEGIKSSAKLLVHEHWYSRYWYARRDAKTLTDIRTKIATAKEQFKMRGDIDMHILIDRLAGDAHRSLEEARKTNTLLKVIDSREQQREHKEREREERETLKKLRRAPDALYKSARQSAKARIVSGTRERTLGTLLEWCKAPTQSQRVFILHAPPGTGKSIIMHEVARQLLETHLGATFFFQRDEDECCDPNRVIPTIVHQLARITELRPSIVKAVERYLDECGDEDQVLQGQRALLMDPLSQNFNKDTPIAILVDGLEGCSDKDPEALQMLLQLLFEVADRNPVVRLLISTSLEDRIKSALDSITTRDASLWLDLQNDVSPAEIQHDISLFIETELKRGMAGSDKFTLLRDRPDALTNLTNLSSGLFIFARVVVMCLTGDAVKAPGYYDALLNAKNATTSVHMQDKVDVVYKVVLHGTEGAHLSRGLLLR</sequence>
<keyword evidence="1" id="KW-0677">Repeat</keyword>
<dbReference type="Gene3D" id="3.40.50.300">
    <property type="entry name" value="P-loop containing nucleotide triphosphate hydrolases"/>
    <property type="match status" value="1"/>
</dbReference>
<gene>
    <name evidence="4" type="ORF">OBBRIDRAFT_111773</name>
</gene>
<dbReference type="EMBL" id="KV722463">
    <property type="protein sequence ID" value="OCH88059.1"/>
    <property type="molecule type" value="Genomic_DNA"/>
</dbReference>
<feature type="domain" description="Nephrocystin 3-like N-terminal" evidence="3">
    <location>
        <begin position="264"/>
        <end position="419"/>
    </location>
</feature>
<dbReference type="SUPFAM" id="SSF52540">
    <property type="entry name" value="P-loop containing nucleoside triphosphate hydrolases"/>
    <property type="match status" value="1"/>
</dbReference>
<dbReference type="Pfam" id="PF24883">
    <property type="entry name" value="NPHP3_N"/>
    <property type="match status" value="1"/>
</dbReference>
<dbReference type="InterPro" id="IPR056884">
    <property type="entry name" value="NPHP3-like_N"/>
</dbReference>
<proteinExistence type="predicted"/>
<dbReference type="AlphaFoldDB" id="A0A8E2DJP2"/>
<evidence type="ECO:0000313" key="5">
    <source>
        <dbReference type="Proteomes" id="UP000250043"/>
    </source>
</evidence>
<name>A0A8E2DJP2_9APHY</name>
<dbReference type="InterPro" id="IPR059179">
    <property type="entry name" value="MLKL-like_MCAfunc"/>
</dbReference>
<evidence type="ECO:0000256" key="2">
    <source>
        <dbReference type="SAM" id="MobiDB-lite"/>
    </source>
</evidence>
<evidence type="ECO:0000259" key="3">
    <source>
        <dbReference type="Pfam" id="PF24883"/>
    </source>
</evidence>
<accession>A0A8E2DJP2</accession>
<reference evidence="4 5" key="1">
    <citation type="submission" date="2016-07" db="EMBL/GenBank/DDBJ databases">
        <title>Draft genome of the white-rot fungus Obba rivulosa 3A-2.</title>
        <authorList>
            <consortium name="DOE Joint Genome Institute"/>
            <person name="Miettinen O."/>
            <person name="Riley R."/>
            <person name="Acob R."/>
            <person name="Barry K."/>
            <person name="Cullen D."/>
            <person name="De Vries R."/>
            <person name="Hainaut M."/>
            <person name="Hatakka A."/>
            <person name="Henrissat B."/>
            <person name="Hilden K."/>
            <person name="Kuo R."/>
            <person name="Labutti K."/>
            <person name="Lipzen A."/>
            <person name="Makela M.R."/>
            <person name="Sandor L."/>
            <person name="Spatafora J.W."/>
            <person name="Grigoriev I.V."/>
            <person name="Hibbett D.S."/>
        </authorList>
    </citation>
    <scope>NUCLEOTIDE SEQUENCE [LARGE SCALE GENOMIC DNA]</scope>
    <source>
        <strain evidence="4 5">3A-2</strain>
    </source>
</reference>
<dbReference type="PANTHER" id="PTHR10039:SF16">
    <property type="entry name" value="GPI INOSITOL-DEACYLASE"/>
    <property type="match status" value="1"/>
</dbReference>
<protein>
    <recommendedName>
        <fullName evidence="3">Nephrocystin 3-like N-terminal domain-containing protein</fullName>
    </recommendedName>
</protein>
<dbReference type="CDD" id="cd21037">
    <property type="entry name" value="MLKL_NTD"/>
    <property type="match status" value="1"/>
</dbReference>
<dbReference type="InterPro" id="IPR027417">
    <property type="entry name" value="P-loop_NTPase"/>
</dbReference>
<organism evidence="4 5">
    <name type="scientific">Obba rivulosa</name>
    <dbReference type="NCBI Taxonomy" id="1052685"/>
    <lineage>
        <taxon>Eukaryota</taxon>
        <taxon>Fungi</taxon>
        <taxon>Dikarya</taxon>
        <taxon>Basidiomycota</taxon>
        <taxon>Agaricomycotina</taxon>
        <taxon>Agaricomycetes</taxon>
        <taxon>Polyporales</taxon>
        <taxon>Gelatoporiaceae</taxon>
        <taxon>Obba</taxon>
    </lineage>
</organism>
<dbReference type="Proteomes" id="UP000250043">
    <property type="component" value="Unassembled WGS sequence"/>
</dbReference>
<dbReference type="PANTHER" id="PTHR10039">
    <property type="entry name" value="AMELOGENIN"/>
    <property type="match status" value="1"/>
</dbReference>
<evidence type="ECO:0000256" key="1">
    <source>
        <dbReference type="ARBA" id="ARBA00022737"/>
    </source>
</evidence>
<dbReference type="OrthoDB" id="3228837at2759"/>
<evidence type="ECO:0000313" key="4">
    <source>
        <dbReference type="EMBL" id="OCH88059.1"/>
    </source>
</evidence>